<dbReference type="Gene3D" id="1.10.720.10">
    <property type="match status" value="1"/>
</dbReference>
<evidence type="ECO:0000256" key="1">
    <source>
        <dbReference type="SAM" id="MobiDB-lite"/>
    </source>
</evidence>
<feature type="compositionally biased region" description="Polar residues" evidence="1">
    <location>
        <begin position="1"/>
        <end position="10"/>
    </location>
</feature>
<name>A0A1H3R3W5_9ACTN</name>
<evidence type="ECO:0000313" key="3">
    <source>
        <dbReference type="Proteomes" id="UP000242415"/>
    </source>
</evidence>
<dbReference type="Proteomes" id="UP000242415">
    <property type="component" value="Unassembled WGS sequence"/>
</dbReference>
<accession>A0A1H3R3W5</accession>
<dbReference type="STRING" id="405436.SAMN05444365_10748"/>
<reference evidence="3" key="1">
    <citation type="submission" date="2016-10" db="EMBL/GenBank/DDBJ databases">
        <authorList>
            <person name="Varghese N."/>
            <person name="Submissions S."/>
        </authorList>
    </citation>
    <scope>NUCLEOTIDE SEQUENCE [LARGE SCALE GENOMIC DNA]</scope>
    <source>
        <strain evidence="3">DSM 45245</strain>
    </source>
</reference>
<dbReference type="RefSeq" id="WP_175543694.1">
    <property type="nucleotide sequence ID" value="NZ_FNPH01000007.1"/>
</dbReference>
<feature type="region of interest" description="Disordered" evidence="1">
    <location>
        <begin position="1"/>
        <end position="27"/>
    </location>
</feature>
<keyword evidence="3" id="KW-1185">Reference proteome</keyword>
<dbReference type="InterPro" id="IPR036269">
    <property type="entry name" value="Rho_N_sf"/>
</dbReference>
<gene>
    <name evidence="2" type="ORF">SAMN05444365_10748</name>
</gene>
<organism evidence="2 3">
    <name type="scientific">Micromonospora pattaloongensis</name>
    <dbReference type="NCBI Taxonomy" id="405436"/>
    <lineage>
        <taxon>Bacteria</taxon>
        <taxon>Bacillati</taxon>
        <taxon>Actinomycetota</taxon>
        <taxon>Actinomycetes</taxon>
        <taxon>Micromonosporales</taxon>
        <taxon>Micromonosporaceae</taxon>
        <taxon>Micromonospora</taxon>
    </lineage>
</organism>
<evidence type="ECO:0008006" key="4">
    <source>
        <dbReference type="Google" id="ProtNLM"/>
    </source>
</evidence>
<dbReference type="AlphaFoldDB" id="A0A1H3R3W5"/>
<protein>
    <recommendedName>
        <fullName evidence="4">Rho termination factor, N-terminal domain</fullName>
    </recommendedName>
</protein>
<dbReference type="EMBL" id="FNPH01000007">
    <property type="protein sequence ID" value="SDZ20484.1"/>
    <property type="molecule type" value="Genomic_DNA"/>
</dbReference>
<evidence type="ECO:0000313" key="2">
    <source>
        <dbReference type="EMBL" id="SDZ20484.1"/>
    </source>
</evidence>
<proteinExistence type="predicted"/>
<dbReference type="SUPFAM" id="SSF68912">
    <property type="entry name" value="Rho N-terminal domain-like"/>
    <property type="match status" value="1"/>
</dbReference>
<sequence length="51" mass="5938">MAHQKLNQMKTGEVAKQARKAGVDNVDRMNKDEMIRCDEPRGAGRARPWRW</sequence>